<evidence type="ECO:0000256" key="4">
    <source>
        <dbReference type="ARBA" id="ARBA00022771"/>
    </source>
</evidence>
<feature type="region of interest" description="Disordered" evidence="10">
    <location>
        <begin position="352"/>
        <end position="371"/>
    </location>
</feature>
<dbReference type="PANTHER" id="PTHR45626">
    <property type="entry name" value="TRANSCRIPTION TERMINATION FACTOR 2-RELATED"/>
    <property type="match status" value="1"/>
</dbReference>
<keyword evidence="5" id="KW-0378">Hydrolase</keyword>
<evidence type="ECO:0000256" key="6">
    <source>
        <dbReference type="ARBA" id="ARBA00022806"/>
    </source>
</evidence>
<dbReference type="SUPFAM" id="SSF52540">
    <property type="entry name" value="P-loop containing nucleoside triphosphate hydrolases"/>
    <property type="match status" value="2"/>
</dbReference>
<dbReference type="Pfam" id="PF13923">
    <property type="entry name" value="zf-C3HC4_2"/>
    <property type="match status" value="1"/>
</dbReference>
<dbReference type="PANTHER" id="PTHR45626:SF16">
    <property type="entry name" value="ATP-DEPENDENT HELICASE ULS1"/>
    <property type="match status" value="1"/>
</dbReference>
<evidence type="ECO:0000313" key="13">
    <source>
        <dbReference type="EMBL" id="GJM92943.1"/>
    </source>
</evidence>
<reference evidence="13" key="1">
    <citation type="journal article" date="2018" name="DNA Res.">
        <title>Multiple hybrid de novo genome assembly of finger millet, an orphan allotetraploid crop.</title>
        <authorList>
            <person name="Hatakeyama M."/>
            <person name="Aluri S."/>
            <person name="Balachadran M.T."/>
            <person name="Sivarajan S.R."/>
            <person name="Patrignani A."/>
            <person name="Gruter S."/>
            <person name="Poveda L."/>
            <person name="Shimizu-Inatsugi R."/>
            <person name="Baeten J."/>
            <person name="Francoijs K.J."/>
            <person name="Nataraja K.N."/>
            <person name="Reddy Y.A.N."/>
            <person name="Phadnis S."/>
            <person name="Ravikumar R.L."/>
            <person name="Schlapbach R."/>
            <person name="Sreeman S.M."/>
            <person name="Shimizu K.K."/>
        </authorList>
    </citation>
    <scope>NUCLEOTIDE SEQUENCE</scope>
</reference>
<feature type="region of interest" description="Disordered" evidence="10">
    <location>
        <begin position="41"/>
        <end position="62"/>
    </location>
</feature>
<dbReference type="GO" id="GO:0008270">
    <property type="term" value="F:zinc ion binding"/>
    <property type="evidence" value="ECO:0007669"/>
    <property type="project" value="UniProtKB-KW"/>
</dbReference>
<evidence type="ECO:0000256" key="7">
    <source>
        <dbReference type="ARBA" id="ARBA00022833"/>
    </source>
</evidence>
<dbReference type="SMART" id="SM00184">
    <property type="entry name" value="RING"/>
    <property type="match status" value="1"/>
</dbReference>
<dbReference type="PROSITE" id="PS51194">
    <property type="entry name" value="HELICASE_CTER"/>
    <property type="match status" value="1"/>
</dbReference>
<proteinExistence type="inferred from homology"/>
<sequence length="1000" mass="110323">MAEETAVDFGGFGASADAGEDNLSMPLDDFMAFLEDFPTQAEEGGEEDEEQQPGVNQGCLETPVDANASENAFQSNDEMLENAEFWSNYSHVDPSECQIEVNMELNQEQGTLGSSEANTYELFSNDLYNQSRTYNMDSQHFATDASNHDTFEDASGPPYEDISNGSYLAPQTMYPDQTQLQDMTGMDTQMNTYFSGDISAEQSGLSSAGQGGNHFISTAMFSLTENAAMPDISCTELSMGEAAESIRNGNSSCLTVQEEHLQAECGDYPHSDYASVDMVAETSLHDLPHNFSQNNEQYEMEQFPENICESGSMQMGSPDQYCDDTSLSDIYMDVSSPDSVSFEQNQTEDICFKSESSTDSSPVPSSRNSITEDADKYFGHTSKQLLDSNFFPTSSQQPFKNMGYKKPLALLHKQYDYRFGSSSTQGNSSRGCFSMDGNGAPDLCLLEERPPVPQSSTVKQEPCEAVTLDDDDDDCAEPQLKKPTHICSPEVANDTVKKENPIVAVKSRPAAGTLVVCPTSVLRQWAGELKNKVTNKANLSFLIYHGSNRTKDPDELTKYDVVLTTYSIVSMEVPKQSNPDSDDEEKGKPDRYGAPVASSGSKKRKASSKKSKNGSAAESNLPERPLAKVAWFRVILDEAQSIKNYRTQEYAAAGTVKQNYVNILLMLLRLRQACDHPHLVRGHESTSSWMSSLEMAKKLPLERQQELLNCLQSCSAICALCNDAPEDAVVTLCSHVFCNQCILEQLTGDDSICPVSNCRVRLNATSLFSRGTLECSLRRITCDFKPNDSSVEMVHAEKRPGIDSSYASSKVRAALDIILSLPKVEPKQLSDSKKSIGLTSEKFDGKSPSEHIDTKMTEKAIVFSQWTRMLDLLEVHLKASHVTYRRLDGTMSVAARDKAVNDFNTVPEVSVMIMSLKAASLGLNMVAACHVLMLDLWWNPTTEDQAVDRAHRIGQTRPVTVSRLTIKDTVEDRILALQEKKREMVASALGKTDLVHARLD</sequence>
<dbReference type="GO" id="GO:0006281">
    <property type="term" value="P:DNA repair"/>
    <property type="evidence" value="ECO:0007669"/>
    <property type="project" value="TreeGrafter"/>
</dbReference>
<gene>
    <name evidence="13" type="primary">ga09452</name>
    <name evidence="13" type="ORF">PR202_ga09452</name>
</gene>
<name>A0AAV5C4Z0_ELECO</name>
<evidence type="ECO:0000256" key="2">
    <source>
        <dbReference type="ARBA" id="ARBA00022723"/>
    </source>
</evidence>
<dbReference type="PROSITE" id="PS00518">
    <property type="entry name" value="ZF_RING_1"/>
    <property type="match status" value="1"/>
</dbReference>
<accession>A0AAV5C4Z0</accession>
<keyword evidence="4 9" id="KW-0863">Zinc-finger</keyword>
<evidence type="ECO:0000256" key="8">
    <source>
        <dbReference type="ARBA" id="ARBA00022840"/>
    </source>
</evidence>
<keyword evidence="2" id="KW-0479">Metal-binding</keyword>
<reference evidence="13" key="2">
    <citation type="submission" date="2021-12" db="EMBL/GenBank/DDBJ databases">
        <title>Resequencing data analysis of finger millet.</title>
        <authorList>
            <person name="Hatakeyama M."/>
            <person name="Aluri S."/>
            <person name="Balachadran M.T."/>
            <person name="Sivarajan S.R."/>
            <person name="Poveda L."/>
            <person name="Shimizu-Inatsugi R."/>
            <person name="Schlapbach R."/>
            <person name="Sreeman S.M."/>
            <person name="Shimizu K.K."/>
        </authorList>
    </citation>
    <scope>NUCLEOTIDE SEQUENCE</scope>
</reference>
<dbReference type="GO" id="GO:0008094">
    <property type="term" value="F:ATP-dependent activity, acting on DNA"/>
    <property type="evidence" value="ECO:0007669"/>
    <property type="project" value="TreeGrafter"/>
</dbReference>
<dbReference type="InterPro" id="IPR027417">
    <property type="entry name" value="P-loop_NTPase"/>
</dbReference>
<dbReference type="Gene3D" id="3.40.50.10810">
    <property type="entry name" value="Tandem AAA-ATPase domain"/>
    <property type="match status" value="1"/>
</dbReference>
<evidence type="ECO:0000256" key="10">
    <source>
        <dbReference type="SAM" id="MobiDB-lite"/>
    </source>
</evidence>
<dbReference type="InterPro" id="IPR000330">
    <property type="entry name" value="SNF2_N"/>
</dbReference>
<dbReference type="GO" id="GO:0004386">
    <property type="term" value="F:helicase activity"/>
    <property type="evidence" value="ECO:0007669"/>
    <property type="project" value="UniProtKB-KW"/>
</dbReference>
<dbReference type="InterPro" id="IPR038718">
    <property type="entry name" value="SNF2-like_sf"/>
</dbReference>
<organism evidence="13 14">
    <name type="scientific">Eleusine coracana subsp. coracana</name>
    <dbReference type="NCBI Taxonomy" id="191504"/>
    <lineage>
        <taxon>Eukaryota</taxon>
        <taxon>Viridiplantae</taxon>
        <taxon>Streptophyta</taxon>
        <taxon>Embryophyta</taxon>
        <taxon>Tracheophyta</taxon>
        <taxon>Spermatophyta</taxon>
        <taxon>Magnoliopsida</taxon>
        <taxon>Liliopsida</taxon>
        <taxon>Poales</taxon>
        <taxon>Poaceae</taxon>
        <taxon>PACMAD clade</taxon>
        <taxon>Chloridoideae</taxon>
        <taxon>Cynodonteae</taxon>
        <taxon>Eleusininae</taxon>
        <taxon>Eleusine</taxon>
    </lineage>
</organism>
<evidence type="ECO:0000256" key="5">
    <source>
        <dbReference type="ARBA" id="ARBA00022801"/>
    </source>
</evidence>
<dbReference type="CDD" id="cd18793">
    <property type="entry name" value="SF2_C_SNF"/>
    <property type="match status" value="1"/>
</dbReference>
<feature type="compositionally biased region" description="Basic residues" evidence="10">
    <location>
        <begin position="601"/>
        <end position="612"/>
    </location>
</feature>
<dbReference type="InterPro" id="IPR001841">
    <property type="entry name" value="Znf_RING"/>
</dbReference>
<keyword evidence="6" id="KW-0347">Helicase</keyword>
<dbReference type="EMBL" id="BQKI01000004">
    <property type="protein sequence ID" value="GJM92943.1"/>
    <property type="molecule type" value="Genomic_DNA"/>
</dbReference>
<evidence type="ECO:0000259" key="11">
    <source>
        <dbReference type="PROSITE" id="PS50089"/>
    </source>
</evidence>
<dbReference type="GO" id="GO:0005634">
    <property type="term" value="C:nucleus"/>
    <property type="evidence" value="ECO:0007669"/>
    <property type="project" value="TreeGrafter"/>
</dbReference>
<evidence type="ECO:0000259" key="12">
    <source>
        <dbReference type="PROSITE" id="PS51194"/>
    </source>
</evidence>
<dbReference type="InterPro" id="IPR050628">
    <property type="entry name" value="SNF2_RAD54_helicase_TF"/>
</dbReference>
<dbReference type="Gene3D" id="3.30.40.10">
    <property type="entry name" value="Zinc/RING finger domain, C3HC4 (zinc finger)"/>
    <property type="match status" value="1"/>
</dbReference>
<dbReference type="InterPro" id="IPR017907">
    <property type="entry name" value="Znf_RING_CS"/>
</dbReference>
<dbReference type="AlphaFoldDB" id="A0AAV5C4Z0"/>
<feature type="region of interest" description="Disordered" evidence="10">
    <location>
        <begin position="573"/>
        <end position="620"/>
    </location>
</feature>
<keyword evidence="7" id="KW-0862">Zinc</keyword>
<dbReference type="Gene3D" id="3.40.50.300">
    <property type="entry name" value="P-loop containing nucleotide triphosphate hydrolases"/>
    <property type="match status" value="1"/>
</dbReference>
<feature type="domain" description="RING-type" evidence="11">
    <location>
        <begin position="718"/>
        <end position="757"/>
    </location>
</feature>
<feature type="compositionally biased region" description="Low complexity" evidence="10">
    <location>
        <begin position="354"/>
        <end position="369"/>
    </location>
</feature>
<evidence type="ECO:0000256" key="1">
    <source>
        <dbReference type="ARBA" id="ARBA00008438"/>
    </source>
</evidence>
<comment type="similarity">
    <text evidence="1">Belongs to the SNF2/RAD54 helicase family. RAD16 subfamily.</text>
</comment>
<dbReference type="SMART" id="SM00490">
    <property type="entry name" value="HELICc"/>
    <property type="match status" value="1"/>
</dbReference>
<dbReference type="InterPro" id="IPR001650">
    <property type="entry name" value="Helicase_C-like"/>
</dbReference>
<keyword evidence="3" id="KW-0547">Nucleotide-binding</keyword>
<evidence type="ECO:0000256" key="9">
    <source>
        <dbReference type="PROSITE-ProRule" id="PRU00175"/>
    </source>
</evidence>
<evidence type="ECO:0000313" key="14">
    <source>
        <dbReference type="Proteomes" id="UP001054889"/>
    </source>
</evidence>
<dbReference type="InterPro" id="IPR049730">
    <property type="entry name" value="SNF2/RAD54-like_C"/>
</dbReference>
<protein>
    <submittedName>
        <fullName evidence="13">Uncharacterized protein</fullName>
    </submittedName>
</protein>
<dbReference type="GO" id="GO:0005524">
    <property type="term" value="F:ATP binding"/>
    <property type="evidence" value="ECO:0007669"/>
    <property type="project" value="UniProtKB-KW"/>
</dbReference>
<dbReference type="Pfam" id="PF00271">
    <property type="entry name" value="Helicase_C"/>
    <property type="match status" value="1"/>
</dbReference>
<feature type="domain" description="Helicase C-terminal" evidence="12">
    <location>
        <begin position="848"/>
        <end position="1000"/>
    </location>
</feature>
<keyword evidence="14" id="KW-1185">Reference proteome</keyword>
<evidence type="ECO:0000256" key="3">
    <source>
        <dbReference type="ARBA" id="ARBA00022741"/>
    </source>
</evidence>
<dbReference type="GO" id="GO:0016787">
    <property type="term" value="F:hydrolase activity"/>
    <property type="evidence" value="ECO:0007669"/>
    <property type="project" value="UniProtKB-KW"/>
</dbReference>
<dbReference type="Proteomes" id="UP001054889">
    <property type="component" value="Unassembled WGS sequence"/>
</dbReference>
<dbReference type="SUPFAM" id="SSF57850">
    <property type="entry name" value="RING/U-box"/>
    <property type="match status" value="1"/>
</dbReference>
<keyword evidence="8" id="KW-0067">ATP-binding</keyword>
<comment type="caution">
    <text evidence="13">The sequence shown here is derived from an EMBL/GenBank/DDBJ whole genome shotgun (WGS) entry which is preliminary data.</text>
</comment>
<dbReference type="PROSITE" id="PS50089">
    <property type="entry name" value="ZF_RING_2"/>
    <property type="match status" value="1"/>
</dbReference>
<dbReference type="InterPro" id="IPR013083">
    <property type="entry name" value="Znf_RING/FYVE/PHD"/>
</dbReference>
<dbReference type="Pfam" id="PF00176">
    <property type="entry name" value="SNF2-rel_dom"/>
    <property type="match status" value="1"/>
</dbReference>
<feature type="region of interest" description="Disordered" evidence="10">
    <location>
        <begin position="1"/>
        <end position="20"/>
    </location>
</feature>